<name>A0ABN4TTZ8_9BURK</name>
<proteinExistence type="predicted"/>
<organism evidence="1 2">
    <name type="scientific">Cupriavidus malaysiensis</name>
    <dbReference type="NCBI Taxonomy" id="367825"/>
    <lineage>
        <taxon>Bacteria</taxon>
        <taxon>Pseudomonadati</taxon>
        <taxon>Pseudomonadota</taxon>
        <taxon>Betaproteobacteria</taxon>
        <taxon>Burkholderiales</taxon>
        <taxon>Burkholderiaceae</taxon>
        <taxon>Cupriavidus</taxon>
    </lineage>
</organism>
<accession>A0ABN4TTZ8</accession>
<evidence type="ECO:0000313" key="1">
    <source>
        <dbReference type="EMBL" id="AOZ10364.1"/>
    </source>
</evidence>
<sequence>MNIEDRLDNWGRVVRDPRWQPQCCASWARVATALRDAAERQAAIPLLPRDIEDGWRIERAWQRIQDPLAKRLLQYHYVHRMEAEMVCRVLVRKYGAAPSTLRHWEARLAKAQRVMMHVLSLDDARRQLARQVARQSVQQAVQQTATLSAQPAPHLPSSPSALPARRVLTVRAAPCAMA</sequence>
<keyword evidence="2" id="KW-1185">Reference proteome</keyword>
<gene>
    <name evidence="1" type="ORF">BKK80_32780</name>
</gene>
<dbReference type="Proteomes" id="UP000177515">
    <property type="component" value="Chromosome 2"/>
</dbReference>
<evidence type="ECO:0000313" key="2">
    <source>
        <dbReference type="Proteomes" id="UP000177515"/>
    </source>
</evidence>
<dbReference type="RefSeq" id="WP_071072850.1">
    <property type="nucleotide sequence ID" value="NZ_CP017755.1"/>
</dbReference>
<reference evidence="1 2" key="1">
    <citation type="submission" date="2016-10" db="EMBL/GenBank/DDBJ databases">
        <title>Complete genome sequences of three Cupriavidus strains isolated from various Malaysian environments.</title>
        <authorList>
            <person name="Abdullah A.A.-A."/>
            <person name="Shafie N.A.H."/>
            <person name="Lau N.S."/>
        </authorList>
    </citation>
    <scope>NUCLEOTIDE SEQUENCE [LARGE SCALE GENOMIC DNA]</scope>
    <source>
        <strain evidence="1 2">USMAA1020</strain>
    </source>
</reference>
<dbReference type="EMBL" id="CP017755">
    <property type="protein sequence ID" value="AOZ10364.1"/>
    <property type="molecule type" value="Genomic_DNA"/>
</dbReference>
<protein>
    <submittedName>
        <fullName evidence="1">Uncharacterized protein</fullName>
    </submittedName>
</protein>